<accession>A0A086JC61</accession>
<evidence type="ECO:0000256" key="1">
    <source>
        <dbReference type="ARBA" id="ARBA00004123"/>
    </source>
</evidence>
<evidence type="ECO:0000256" key="3">
    <source>
        <dbReference type="ARBA" id="ARBA00023125"/>
    </source>
</evidence>
<dbReference type="EMBL" id="AEYI02002131">
    <property type="protein sequence ID" value="KFG29729.1"/>
    <property type="molecule type" value="Genomic_DNA"/>
</dbReference>
<organism evidence="8 9">
    <name type="scientific">Toxoplasma gondii p89</name>
    <dbReference type="NCBI Taxonomy" id="943119"/>
    <lineage>
        <taxon>Eukaryota</taxon>
        <taxon>Sar</taxon>
        <taxon>Alveolata</taxon>
        <taxon>Apicomplexa</taxon>
        <taxon>Conoidasida</taxon>
        <taxon>Coccidia</taxon>
        <taxon>Eucoccidiorida</taxon>
        <taxon>Eimeriorina</taxon>
        <taxon>Sarcocystidae</taxon>
        <taxon>Toxoplasma</taxon>
    </lineage>
</organism>
<keyword evidence="3" id="KW-0238">DNA-binding</keyword>
<evidence type="ECO:0000256" key="6">
    <source>
        <dbReference type="SAM" id="MobiDB-lite"/>
    </source>
</evidence>
<proteinExistence type="predicted"/>
<feature type="region of interest" description="Disordered" evidence="6">
    <location>
        <begin position="223"/>
        <end position="305"/>
    </location>
</feature>
<evidence type="ECO:0000259" key="7">
    <source>
        <dbReference type="Pfam" id="PF00847"/>
    </source>
</evidence>
<feature type="compositionally biased region" description="Polar residues" evidence="6">
    <location>
        <begin position="448"/>
        <end position="465"/>
    </location>
</feature>
<feature type="region of interest" description="Disordered" evidence="6">
    <location>
        <begin position="1"/>
        <end position="88"/>
    </location>
</feature>
<dbReference type="Pfam" id="PF00847">
    <property type="entry name" value="AP2"/>
    <property type="match status" value="1"/>
</dbReference>
<feature type="region of interest" description="Disordered" evidence="6">
    <location>
        <begin position="945"/>
        <end position="1009"/>
    </location>
</feature>
<feature type="compositionally biased region" description="Polar residues" evidence="6">
    <location>
        <begin position="79"/>
        <end position="88"/>
    </location>
</feature>
<gene>
    <name evidence="8" type="ORF">TGP89_267460</name>
</gene>
<feature type="compositionally biased region" description="Polar residues" evidence="6">
    <location>
        <begin position="671"/>
        <end position="680"/>
    </location>
</feature>
<dbReference type="AlphaFoldDB" id="A0A086JC61"/>
<dbReference type="OrthoDB" id="331389at2759"/>
<keyword evidence="4" id="KW-0804">Transcription</keyword>
<feature type="region of interest" description="Disordered" evidence="6">
    <location>
        <begin position="447"/>
        <end position="484"/>
    </location>
</feature>
<evidence type="ECO:0000313" key="8">
    <source>
        <dbReference type="EMBL" id="KFG29729.1"/>
    </source>
</evidence>
<feature type="region of interest" description="Disordered" evidence="6">
    <location>
        <begin position="649"/>
        <end position="680"/>
    </location>
</feature>
<evidence type="ECO:0000256" key="4">
    <source>
        <dbReference type="ARBA" id="ARBA00023163"/>
    </source>
</evidence>
<dbReference type="GO" id="GO:0003677">
    <property type="term" value="F:DNA binding"/>
    <property type="evidence" value="ECO:0007669"/>
    <property type="project" value="UniProtKB-KW"/>
</dbReference>
<name>A0A086JC61_TOXGO</name>
<feature type="compositionally biased region" description="Basic and acidic residues" evidence="6">
    <location>
        <begin position="266"/>
        <end position="289"/>
    </location>
</feature>
<evidence type="ECO:0000313" key="9">
    <source>
        <dbReference type="Proteomes" id="UP000028828"/>
    </source>
</evidence>
<comment type="subcellular location">
    <subcellularLocation>
        <location evidence="1">Nucleus</location>
    </subcellularLocation>
</comment>
<protein>
    <submittedName>
        <fullName evidence="8">AP2 domain transcription factor AP2IX-1</fullName>
    </submittedName>
</protein>
<dbReference type="VEuPathDB" id="ToxoDB:TGP89_267460"/>
<reference evidence="8 9" key="1">
    <citation type="submission" date="2014-03" db="EMBL/GenBank/DDBJ databases">
        <authorList>
            <person name="Sibley D."/>
            <person name="Venepally P."/>
            <person name="Karamycheva S."/>
            <person name="Hadjithomas M."/>
            <person name="Khan A."/>
            <person name="Brunk B."/>
            <person name="Roos D."/>
            <person name="Caler E."/>
            <person name="Lorenzi H."/>
        </authorList>
    </citation>
    <scope>NUCLEOTIDE SEQUENCE [LARGE SCALE GENOMIC DNA]</scope>
    <source>
        <strain evidence="9">p89</strain>
    </source>
</reference>
<evidence type="ECO:0000256" key="2">
    <source>
        <dbReference type="ARBA" id="ARBA00023015"/>
    </source>
</evidence>
<feature type="region of interest" description="Disordered" evidence="6">
    <location>
        <begin position="784"/>
        <end position="805"/>
    </location>
</feature>
<comment type="caution">
    <text evidence="8">The sequence shown here is derived from an EMBL/GenBank/DDBJ whole genome shotgun (WGS) entry which is preliminary data.</text>
</comment>
<dbReference type="Gene3D" id="1.20.5.2050">
    <property type="match status" value="1"/>
</dbReference>
<keyword evidence="2" id="KW-0805">Transcription regulation</keyword>
<dbReference type="Proteomes" id="UP000028828">
    <property type="component" value="Unassembled WGS sequence"/>
</dbReference>
<feature type="compositionally biased region" description="Polar residues" evidence="6">
    <location>
        <begin position="250"/>
        <end position="265"/>
    </location>
</feature>
<feature type="domain" description="AP2/ERF" evidence="7">
    <location>
        <begin position="710"/>
        <end position="758"/>
    </location>
</feature>
<dbReference type="GO" id="GO:0005634">
    <property type="term" value="C:nucleus"/>
    <property type="evidence" value="ECO:0007669"/>
    <property type="project" value="UniProtKB-SubCell"/>
</dbReference>
<dbReference type="GO" id="GO:0003700">
    <property type="term" value="F:DNA-binding transcription factor activity"/>
    <property type="evidence" value="ECO:0007669"/>
    <property type="project" value="InterPro"/>
</dbReference>
<keyword evidence="5" id="KW-0539">Nucleus</keyword>
<sequence>MIHKRMGKVVFSQDEREKLGPAEEMEESATIRNHDDGLPKSGLDLMISSDEKRKATGSNPRAPEATENLSGGLQEATCPASSSRRNSASGIRSFTSTLLALSLAAPQNGQCLKDQGLDCIPGVKLSKAECPDRLSSSPNPRSVPNVLAENCGYPRKITSDTSTSSGFTGNGEVSCLGSNAVSRLQTGDGAWCPLNSLLETAAWAASSESGDKKCSERLADKLTTSSTTTPRGAPDYCTSNSESKPGHATPDTTTGCSTDNLPSSPDRQDSLGRMSKDDPPQRLTGEHTLRRGSPSTDGLAPFVSGKDGRRLFLDDDVSQLLDTNGSHGFQALWSLLTEAKDMLRGIAAVQQSVVEAQQQLTLLHKSSLLGTGLPWRVPPFRRTPSTTSAVDDRGNRDVRSQLEALGNPDQMVDWDEPEAFATGALASAVSGDVNAPSTQDLSRILREGSTNAKSPSSSQTGSDGDSLQHMVRSRRVRPAVRPPSPLGLEAVLSGGEIGQRHLGLDHPATAVLRSSTYAGADSFSTGNVNGVGTVGSAEGCAASYGQQLLAPIFPRGHALDKHECVEAESQLPGALKKRARPRGTNWSVPEGADKARSALRLTLPSGPLYQGSASPDEPCSRKSLAVELGGGHMGEFQNRTKRKASLITEHGLPDSPSQGDDGEDGHGIKQPSPQSATDVAKNNETLQCVARMTTQKKIRPAWPREDAPMPGVRFAKDRNSWVAFWCENGKQNYKSFSNKKFGCERARLMAIAARHAFDQRVARQQLQQYQQQLNEQHQLKQLHSKKQSRSLLVSRPATENTPGDSRAVAGVCDLPVESVFSCSLSAAGLSDGSARQEANVVAPKRVKDSKADRPAAVNRNSFDDDSAEMLGKAALGLSFAELQKLAESLEIPQHLYSPHHNLLQTTTELPSAAASGLTVPIDSLKDDFSESRSAQKKQACLQLEKIPDVNNSKNRHLGNSADPQMGQEDVMQGSEQADRHTGRNMRRGSSDAVEGENVSEGIRDSAVLV</sequence>
<evidence type="ECO:0000256" key="5">
    <source>
        <dbReference type="ARBA" id="ARBA00023242"/>
    </source>
</evidence>
<dbReference type="InterPro" id="IPR001471">
    <property type="entry name" value="AP2/ERF_dom"/>
</dbReference>
<feature type="region of interest" description="Disordered" evidence="6">
    <location>
        <begin position="840"/>
        <end position="860"/>
    </location>
</feature>
<dbReference type="SMR" id="A0A086JC61"/>